<feature type="region of interest" description="Disordered" evidence="1">
    <location>
        <begin position="1"/>
        <end position="21"/>
    </location>
</feature>
<evidence type="ECO:0000256" key="1">
    <source>
        <dbReference type="SAM" id="MobiDB-lite"/>
    </source>
</evidence>
<protein>
    <recommendedName>
        <fullName evidence="2">DUF5069 domain-containing protein</fullName>
    </recommendedName>
</protein>
<evidence type="ECO:0000313" key="3">
    <source>
        <dbReference type="EMBL" id="CAA9214396.1"/>
    </source>
</evidence>
<organism evidence="3">
    <name type="scientific">uncultured Chthoniobacterales bacterium</name>
    <dbReference type="NCBI Taxonomy" id="1836801"/>
    <lineage>
        <taxon>Bacteria</taxon>
        <taxon>Pseudomonadati</taxon>
        <taxon>Verrucomicrobiota</taxon>
        <taxon>Spartobacteria</taxon>
        <taxon>Chthoniobacterales</taxon>
        <taxon>environmental samples</taxon>
    </lineage>
</organism>
<dbReference type="AlphaFoldDB" id="A0A6J4H421"/>
<feature type="compositionally biased region" description="Polar residues" evidence="1">
    <location>
        <begin position="1"/>
        <end position="16"/>
    </location>
</feature>
<dbReference type="InterPro" id="IPR031849">
    <property type="entry name" value="DUF5069"/>
</dbReference>
<feature type="domain" description="DUF5069" evidence="2">
    <location>
        <begin position="15"/>
        <end position="147"/>
    </location>
</feature>
<sequence length="154" mass="17501">MNSQPQNPAPNLTQRPPRSPRVRLGGYVTLGRILDKGRADLAGVAGEYKYNNPIDRHWFHFTGITADALKAELATGKGDGEMLAWIEQNAPHKRMPWEIKQWSAYHDNRSPDGDVETLEFFTKIVGDLSQTREDVKTWFDYLDLDDHVFFGGKA</sequence>
<evidence type="ECO:0000259" key="2">
    <source>
        <dbReference type="Pfam" id="PF16798"/>
    </source>
</evidence>
<accession>A0A6J4H421</accession>
<dbReference type="Pfam" id="PF16798">
    <property type="entry name" value="DUF5069"/>
    <property type="match status" value="1"/>
</dbReference>
<dbReference type="EMBL" id="CADCTA010000011">
    <property type="protein sequence ID" value="CAA9214396.1"/>
    <property type="molecule type" value="Genomic_DNA"/>
</dbReference>
<reference evidence="3" key="1">
    <citation type="submission" date="2020-02" db="EMBL/GenBank/DDBJ databases">
        <authorList>
            <person name="Meier V. D."/>
        </authorList>
    </citation>
    <scope>NUCLEOTIDE SEQUENCE</scope>
    <source>
        <strain evidence="3">AVDCRST_MAG42</strain>
    </source>
</reference>
<name>A0A6J4H421_9BACT</name>
<gene>
    <name evidence="3" type="ORF">AVDCRST_MAG42-146</name>
</gene>
<proteinExistence type="predicted"/>